<dbReference type="Gene3D" id="1.10.10.10">
    <property type="entry name" value="Winged helix-like DNA-binding domain superfamily/Winged helix DNA-binding domain"/>
    <property type="match status" value="1"/>
</dbReference>
<evidence type="ECO:0000259" key="1">
    <source>
        <dbReference type="PROSITE" id="PS50995"/>
    </source>
</evidence>
<dbReference type="RefSeq" id="WP_234623621.1">
    <property type="nucleotide sequence ID" value="NZ_JAHWXT010000004.1"/>
</dbReference>
<name>A0A8X8KF30_ACIGI</name>
<dbReference type="Pfam" id="PF01047">
    <property type="entry name" value="MarR"/>
    <property type="match status" value="1"/>
</dbReference>
<proteinExistence type="predicted"/>
<sequence length="143" mass="16803">MKPIRLSPSLTLALLQAREATMMHFRPILNEMGLTEQQWRVISVLYQYDELENNHLADLTCILRPSLTGILNRMLDQNLIKKRKDLHDQRVSLIQLSDEGKRYFETQAVKMEESYTDIQTQYGAEKIQQLMELLNDLSKIKPR</sequence>
<dbReference type="AlphaFoldDB" id="A0A8X8KF30"/>
<protein>
    <submittedName>
        <fullName evidence="2">Homoprotocatechuate degradation operon regulator HpaR</fullName>
    </submittedName>
</protein>
<dbReference type="Proteomes" id="UP000887320">
    <property type="component" value="Unassembled WGS sequence"/>
</dbReference>
<organism evidence="2 3">
    <name type="scientific">Acinetobacter guillouiae</name>
    <name type="common">Acinetobacter genomosp. 11</name>
    <dbReference type="NCBI Taxonomy" id="106649"/>
    <lineage>
        <taxon>Bacteria</taxon>
        <taxon>Pseudomonadati</taxon>
        <taxon>Pseudomonadota</taxon>
        <taxon>Gammaproteobacteria</taxon>
        <taxon>Moraxellales</taxon>
        <taxon>Moraxellaceae</taxon>
        <taxon>Acinetobacter</taxon>
    </lineage>
</organism>
<gene>
    <name evidence="2" type="primary">hpaR</name>
    <name evidence="2" type="ORF">KW868_13345</name>
</gene>
<dbReference type="GO" id="GO:0045892">
    <property type="term" value="P:negative regulation of DNA-templated transcription"/>
    <property type="evidence" value="ECO:0007669"/>
    <property type="project" value="InterPro"/>
</dbReference>
<dbReference type="PROSITE" id="PS50995">
    <property type="entry name" value="HTH_MARR_2"/>
    <property type="match status" value="1"/>
</dbReference>
<comment type="caution">
    <text evidence="2">The sequence shown here is derived from an EMBL/GenBank/DDBJ whole genome shotgun (WGS) entry which is preliminary data.</text>
</comment>
<evidence type="ECO:0000313" key="2">
    <source>
        <dbReference type="EMBL" id="MCF0265435.1"/>
    </source>
</evidence>
<dbReference type="InterPro" id="IPR039422">
    <property type="entry name" value="MarR/SlyA-like"/>
</dbReference>
<dbReference type="SUPFAM" id="SSF46785">
    <property type="entry name" value="Winged helix' DNA-binding domain"/>
    <property type="match status" value="1"/>
</dbReference>
<dbReference type="GO" id="GO:0003700">
    <property type="term" value="F:DNA-binding transcription factor activity"/>
    <property type="evidence" value="ECO:0007669"/>
    <property type="project" value="InterPro"/>
</dbReference>
<dbReference type="PANTHER" id="PTHR33164:SF13">
    <property type="entry name" value="4-HYDROXYPHENYLACETATE CATABOLISM PROTEIN"/>
    <property type="match status" value="1"/>
</dbReference>
<dbReference type="PANTHER" id="PTHR33164">
    <property type="entry name" value="TRANSCRIPTIONAL REGULATOR, MARR FAMILY"/>
    <property type="match status" value="1"/>
</dbReference>
<evidence type="ECO:0000313" key="3">
    <source>
        <dbReference type="Proteomes" id="UP000887320"/>
    </source>
</evidence>
<dbReference type="InterPro" id="IPR036390">
    <property type="entry name" value="WH_DNA-bd_sf"/>
</dbReference>
<dbReference type="InterPro" id="IPR036388">
    <property type="entry name" value="WH-like_DNA-bd_sf"/>
</dbReference>
<feature type="domain" description="HTH marR-type" evidence="1">
    <location>
        <begin position="7"/>
        <end position="139"/>
    </location>
</feature>
<accession>A0A8X8KF30</accession>
<dbReference type="GO" id="GO:0003677">
    <property type="term" value="F:DNA binding"/>
    <property type="evidence" value="ECO:0007669"/>
    <property type="project" value="InterPro"/>
</dbReference>
<dbReference type="EMBL" id="JAHWXT010000004">
    <property type="protein sequence ID" value="MCF0265435.1"/>
    <property type="molecule type" value="Genomic_DNA"/>
</dbReference>
<dbReference type="GO" id="GO:0006950">
    <property type="term" value="P:response to stress"/>
    <property type="evidence" value="ECO:0007669"/>
    <property type="project" value="TreeGrafter"/>
</dbReference>
<reference evidence="2" key="1">
    <citation type="submission" date="2021-07" db="EMBL/GenBank/DDBJ databases">
        <authorList>
            <person name="Fernandez M."/>
            <person name="Pereira P."/>
            <person name="Torres Tejerizo G.A."/>
            <person name="Gonzalez P."/>
            <person name="Agostini E."/>
        </authorList>
    </citation>
    <scope>NUCLEOTIDE SEQUENCE</scope>
    <source>
        <strain evidence="2">SFC 500-1A</strain>
    </source>
</reference>
<dbReference type="NCBIfam" id="TIGR02337">
    <property type="entry name" value="HpaR"/>
    <property type="match status" value="1"/>
</dbReference>
<dbReference type="InterPro" id="IPR012712">
    <property type="entry name" value="HpaR/FarR"/>
</dbReference>
<dbReference type="SMART" id="SM00347">
    <property type="entry name" value="HTH_MARR"/>
    <property type="match status" value="1"/>
</dbReference>
<dbReference type="InterPro" id="IPR000835">
    <property type="entry name" value="HTH_MarR-typ"/>
</dbReference>